<comment type="caution">
    <text evidence="4">The sequence shown here is derived from an EMBL/GenBank/DDBJ whole genome shotgun (WGS) entry which is preliminary data.</text>
</comment>
<dbReference type="SUPFAM" id="SSF56524">
    <property type="entry name" value="Oxidoreductase molybdopterin-binding domain"/>
    <property type="match status" value="1"/>
</dbReference>
<evidence type="ECO:0000259" key="3">
    <source>
        <dbReference type="Pfam" id="PF00174"/>
    </source>
</evidence>
<dbReference type="InterPro" id="IPR014756">
    <property type="entry name" value="Ig_E-set"/>
</dbReference>
<evidence type="ECO:0000256" key="2">
    <source>
        <dbReference type="SAM" id="SignalP"/>
    </source>
</evidence>
<protein>
    <submittedName>
        <fullName evidence="4">Molybdopterin-dependent oxidoreductase</fullName>
    </submittedName>
</protein>
<proteinExistence type="predicted"/>
<feature type="chain" id="PRO_5039591639" evidence="2">
    <location>
        <begin position="40"/>
        <end position="539"/>
    </location>
</feature>
<dbReference type="EMBL" id="WPOO01000007">
    <property type="protein sequence ID" value="MVN58741.1"/>
    <property type="molecule type" value="Genomic_DNA"/>
</dbReference>
<dbReference type="InterPro" id="IPR000572">
    <property type="entry name" value="OxRdtase_Mopterin-bd_dom"/>
</dbReference>
<name>A0A7K1T564_9ACTN</name>
<dbReference type="InterPro" id="IPR036280">
    <property type="entry name" value="Multihaem_cyt_sf"/>
</dbReference>
<dbReference type="RefSeq" id="WP_157012486.1">
    <property type="nucleotide sequence ID" value="NZ_WPOO01000007.1"/>
</dbReference>
<keyword evidence="2" id="KW-0732">Signal</keyword>
<reference evidence="4 5" key="1">
    <citation type="submission" date="2019-11" db="EMBL/GenBank/DDBJ databases">
        <title>Whole genome shotgun sequencing (WGS) data from Adlercreutzia equolifaciens ResAG-91, Eggerthella lenta MRI-F36, MRI-F37, MRI-F40, ResAG-49, ResAG-88, ResAG-121, ResAG-145, and Gordonibacter sp. ResAG-5, ResAG-26, ResAG-43, ResAG-50, ResAG-59.</title>
        <authorList>
            <person name="Stoll D.A."/>
            <person name="Danylec N."/>
            <person name="Franz C.M.A.P."/>
            <person name="Huch M."/>
        </authorList>
    </citation>
    <scope>NUCLEOTIDE SEQUENCE [LARGE SCALE GENOMIC DNA]</scope>
    <source>
        <strain evidence="4 5">ResAG-91</strain>
    </source>
</reference>
<keyword evidence="5" id="KW-1185">Reference proteome</keyword>
<accession>A0A7K1T564</accession>
<dbReference type="SUPFAM" id="SSF81296">
    <property type="entry name" value="E set domains"/>
    <property type="match status" value="1"/>
</dbReference>
<gene>
    <name evidence="4" type="ORF">GO707_05830</name>
</gene>
<dbReference type="Proteomes" id="UP000488839">
    <property type="component" value="Unassembled WGS sequence"/>
</dbReference>
<organism evidence="4 5">
    <name type="scientific">Adlercreutzia rubneri</name>
    <dbReference type="NCBI Taxonomy" id="2916441"/>
    <lineage>
        <taxon>Bacteria</taxon>
        <taxon>Bacillati</taxon>
        <taxon>Actinomycetota</taxon>
        <taxon>Coriobacteriia</taxon>
        <taxon>Eggerthellales</taxon>
        <taxon>Eggerthellaceae</taxon>
        <taxon>Adlercreutzia</taxon>
    </lineage>
</organism>
<dbReference type="Gene3D" id="3.90.420.10">
    <property type="entry name" value="Oxidoreductase, molybdopterin-binding domain"/>
    <property type="match status" value="1"/>
</dbReference>
<dbReference type="Pfam" id="PF00174">
    <property type="entry name" value="Oxidored_molyb"/>
    <property type="match status" value="1"/>
</dbReference>
<dbReference type="InterPro" id="IPR036374">
    <property type="entry name" value="OxRdtase_Mopterin-bd_sf"/>
</dbReference>
<feature type="region of interest" description="Disordered" evidence="1">
    <location>
        <begin position="43"/>
        <end position="69"/>
    </location>
</feature>
<evidence type="ECO:0000256" key="1">
    <source>
        <dbReference type="SAM" id="MobiDB-lite"/>
    </source>
</evidence>
<sequence length="539" mass="58327">MKRVFSRKTEGGGVRFGRKHALVAAVCLTALVLCLAACAPTAAPQEGGAGSTPVAETGEEADESQSFSTAADFTEHSTGLYPDIQRNAEFQNSGNRGCAACHDDLFTLDKNNGSFVHITNQVGMKKGTYNGDCVVCHFSKAGTAGNIMSENIHVRHYGSTEFVNANGNCWSCHVTDTDDDGNIVMKLFEDIQYDARYGGYPNEDEVDIDWLSRHGWDEGTFSGVVRLAEPNVSFEVDQNASAEEAEFNILNFERIDGNDTYDALEKSVADGSYRLKVTGVGKSGEYTIDDLKAMPQTEFTAAQMCLVAGYNTAMLDNMPMKGVRLADFIEAVGGVDAGVNTITPVACDGWTAIFPGGSTDLQAYLDNDAVIVLEAYGHDLSIYQGGPVKIFVPGTGGTATVRNLVGLDFSQTDNPPSYSDVAAGLLEVNKTINLDTSWFDNDGVQGKVGEPLVMEGAAWGWTFGDDFKYEVDKILISFDYGKNWVEVDSPDEFDPYQWTHFTMTWTPEKAGTYVVKAKAVSKDGVEQGKDANIIVQVSE</sequence>
<feature type="domain" description="Oxidoreductase molybdopterin-binding" evidence="3">
    <location>
        <begin position="271"/>
        <end position="415"/>
    </location>
</feature>
<dbReference type="Gene3D" id="2.60.40.650">
    <property type="match status" value="1"/>
</dbReference>
<dbReference type="AlphaFoldDB" id="A0A7K1T564"/>
<feature type="signal peptide" evidence="2">
    <location>
        <begin position="1"/>
        <end position="39"/>
    </location>
</feature>
<evidence type="ECO:0000313" key="5">
    <source>
        <dbReference type="Proteomes" id="UP000488839"/>
    </source>
</evidence>
<evidence type="ECO:0000313" key="4">
    <source>
        <dbReference type="EMBL" id="MVN58741.1"/>
    </source>
</evidence>
<dbReference type="SUPFAM" id="SSF48695">
    <property type="entry name" value="Multiheme cytochromes"/>
    <property type="match status" value="1"/>
</dbReference>